<reference evidence="3 4" key="1">
    <citation type="submission" date="2021-03" db="EMBL/GenBank/DDBJ databases">
        <title>Sequencing the genomes of 1000 actinobacteria strains.</title>
        <authorList>
            <person name="Klenk H.-P."/>
        </authorList>
    </citation>
    <scope>NUCLEOTIDE SEQUENCE [LARGE SCALE GENOMIC DNA]</scope>
    <source>
        <strain evidence="3 4">DSM 45516</strain>
    </source>
</reference>
<dbReference type="InterPro" id="IPR051599">
    <property type="entry name" value="Cell_Envelope_Assoc"/>
</dbReference>
<feature type="transmembrane region" description="Helical" evidence="1">
    <location>
        <begin position="25"/>
        <end position="44"/>
    </location>
</feature>
<dbReference type="CDD" id="cd06259">
    <property type="entry name" value="YdcF-like"/>
    <property type="match status" value="1"/>
</dbReference>
<sequence>MLLMVVGLVLLGVFALRFRTDRRRLGNGVFLLLGSICVGVGAAADDRDGVVGLLAGLLIVLSPLLMVALAALLIVNGVQLLRREGLHVANLLSFGLGIVLLVPYALLFVALATENLWFVFALASVLTAASYVGFLLLAFLLYSFVYGRAPYRPGMTAIVVHGSGLLGDQVPPLLAGRLDRAMEVYRTEVAAGRHPLLVTSGGKGSDEAVSEAAAMARYLVDQGVPAEAVLLEDRSETTRENLRYSKQLLDARGVAGPMVLVTSNFHILRTAVLARQLGLDAEVVGSRTAFYYLPSAVLREFAAVVYENKWAHALACLACAALPALLVLFVQSMPG</sequence>
<feature type="domain" description="DUF218" evidence="2">
    <location>
        <begin position="157"/>
        <end position="302"/>
    </location>
</feature>
<keyword evidence="4" id="KW-1185">Reference proteome</keyword>
<dbReference type="PANTHER" id="PTHR30336">
    <property type="entry name" value="INNER MEMBRANE PROTEIN, PROBABLE PERMEASE"/>
    <property type="match status" value="1"/>
</dbReference>
<keyword evidence="1" id="KW-0472">Membrane</keyword>
<dbReference type="Pfam" id="PF02698">
    <property type="entry name" value="DUF218"/>
    <property type="match status" value="1"/>
</dbReference>
<dbReference type="InterPro" id="IPR014729">
    <property type="entry name" value="Rossmann-like_a/b/a_fold"/>
</dbReference>
<protein>
    <submittedName>
        <fullName evidence="3">Uncharacterized SAM-binding protein YcdF (DUF218 family)</fullName>
    </submittedName>
</protein>
<feature type="transmembrane region" description="Helical" evidence="1">
    <location>
        <begin position="87"/>
        <end position="109"/>
    </location>
</feature>
<dbReference type="InterPro" id="IPR003848">
    <property type="entry name" value="DUF218"/>
</dbReference>
<keyword evidence="1" id="KW-0812">Transmembrane</keyword>
<feature type="transmembrane region" description="Helical" evidence="1">
    <location>
        <begin position="310"/>
        <end position="330"/>
    </location>
</feature>
<keyword evidence="1" id="KW-1133">Transmembrane helix</keyword>
<name>A0ABS4QSH0_9NOCA</name>
<organism evidence="3 4">
    <name type="scientific">Nocardia goodfellowii</name>
    <dbReference type="NCBI Taxonomy" id="882446"/>
    <lineage>
        <taxon>Bacteria</taxon>
        <taxon>Bacillati</taxon>
        <taxon>Actinomycetota</taxon>
        <taxon>Actinomycetes</taxon>
        <taxon>Mycobacteriales</taxon>
        <taxon>Nocardiaceae</taxon>
        <taxon>Nocardia</taxon>
    </lineage>
</organism>
<proteinExistence type="predicted"/>
<gene>
    <name evidence="3" type="ORF">BJ987_006890</name>
</gene>
<evidence type="ECO:0000256" key="1">
    <source>
        <dbReference type="SAM" id="Phobius"/>
    </source>
</evidence>
<feature type="transmembrane region" description="Helical" evidence="1">
    <location>
        <begin position="51"/>
        <end position="75"/>
    </location>
</feature>
<dbReference type="Gene3D" id="3.40.50.620">
    <property type="entry name" value="HUPs"/>
    <property type="match status" value="1"/>
</dbReference>
<evidence type="ECO:0000259" key="2">
    <source>
        <dbReference type="Pfam" id="PF02698"/>
    </source>
</evidence>
<evidence type="ECO:0000313" key="4">
    <source>
        <dbReference type="Proteomes" id="UP001519325"/>
    </source>
</evidence>
<comment type="caution">
    <text evidence="3">The sequence shown here is derived from an EMBL/GenBank/DDBJ whole genome shotgun (WGS) entry which is preliminary data.</text>
</comment>
<dbReference type="EMBL" id="JAGGMR010000001">
    <property type="protein sequence ID" value="MBP2193989.1"/>
    <property type="molecule type" value="Genomic_DNA"/>
</dbReference>
<evidence type="ECO:0000313" key="3">
    <source>
        <dbReference type="EMBL" id="MBP2193989.1"/>
    </source>
</evidence>
<dbReference type="Proteomes" id="UP001519325">
    <property type="component" value="Unassembled WGS sequence"/>
</dbReference>
<feature type="transmembrane region" description="Helical" evidence="1">
    <location>
        <begin position="116"/>
        <end position="145"/>
    </location>
</feature>
<accession>A0ABS4QSH0</accession>
<dbReference type="PANTHER" id="PTHR30336:SF4">
    <property type="entry name" value="ENVELOPE BIOGENESIS FACTOR ELYC"/>
    <property type="match status" value="1"/>
</dbReference>